<reference evidence="1 2" key="1">
    <citation type="submission" date="2015-04" db="EMBL/GenBank/DDBJ databases">
        <authorList>
            <person name="Syromyatnikov M.Y."/>
            <person name="Popov V.N."/>
        </authorList>
    </citation>
    <scope>NUCLEOTIDE SEQUENCE [LARGE SCALE GENOMIC DNA]</scope>
</reference>
<accession>A0A1J1IEH5</accession>
<gene>
    <name evidence="1" type="ORF">CLUMA_CG011328</name>
</gene>
<dbReference type="Proteomes" id="UP000183832">
    <property type="component" value="Unassembled WGS sequence"/>
</dbReference>
<name>A0A1J1IEH5_9DIPT</name>
<proteinExistence type="predicted"/>
<dbReference type="AlphaFoldDB" id="A0A1J1IEH5"/>
<evidence type="ECO:0000313" key="2">
    <source>
        <dbReference type="Proteomes" id="UP000183832"/>
    </source>
</evidence>
<dbReference type="EMBL" id="CVRI01000047">
    <property type="protein sequence ID" value="CRK97956.1"/>
    <property type="molecule type" value="Genomic_DNA"/>
</dbReference>
<keyword evidence="2" id="KW-1185">Reference proteome</keyword>
<evidence type="ECO:0000313" key="1">
    <source>
        <dbReference type="EMBL" id="CRK97956.1"/>
    </source>
</evidence>
<organism evidence="1 2">
    <name type="scientific">Clunio marinus</name>
    <dbReference type="NCBI Taxonomy" id="568069"/>
    <lineage>
        <taxon>Eukaryota</taxon>
        <taxon>Metazoa</taxon>
        <taxon>Ecdysozoa</taxon>
        <taxon>Arthropoda</taxon>
        <taxon>Hexapoda</taxon>
        <taxon>Insecta</taxon>
        <taxon>Pterygota</taxon>
        <taxon>Neoptera</taxon>
        <taxon>Endopterygota</taxon>
        <taxon>Diptera</taxon>
        <taxon>Nematocera</taxon>
        <taxon>Chironomoidea</taxon>
        <taxon>Chironomidae</taxon>
        <taxon>Clunio</taxon>
    </lineage>
</organism>
<sequence length="87" mass="10081">MFAVQKTRREDGTKTIRKGNSASKIEKWIAYLVKDIRTSGLPGYNSLEFGCSMLFGSWHETHFRQYPFSTKTKVISQLLPPTKDFYN</sequence>
<protein>
    <submittedName>
        <fullName evidence="1">CLUMA_CG011328, isoform A</fullName>
    </submittedName>
</protein>